<sequence>MLRASFALEGGFAMPVPSLLGVFAHPDDESLSAGGVLARQAEAGARTGVVTATWVDDTHRAGELGEALRILGAGKPRLLGYADARVPESAPGCARLVDSPLQEAVHRLVGHLREFRPDVVITHDGYGGISGHPDHVHTHRITMLAVHAAGLEQLHPETGEAWQVRALYSVTHPHSALAAYRDLVGHPKAAHTVPDEHLSASVDISRWLDCKTEAVLAHRSEVQRGALPALVGDLDPRTRRELFGTEHFLRHPLTDSHIGAPEPIA</sequence>
<keyword evidence="3" id="KW-1185">Reference proteome</keyword>
<dbReference type="EMBL" id="VIWX01000002">
    <property type="protein sequence ID" value="TWF95930.1"/>
    <property type="molecule type" value="Genomic_DNA"/>
</dbReference>
<dbReference type="GO" id="GO:0016811">
    <property type="term" value="F:hydrolase activity, acting on carbon-nitrogen (but not peptide) bonds, in linear amides"/>
    <property type="evidence" value="ECO:0007669"/>
    <property type="project" value="TreeGrafter"/>
</dbReference>
<proteinExistence type="predicted"/>
<dbReference type="PANTHER" id="PTHR12993:SF26">
    <property type="entry name" value="1D-MYO-INOSITOL 2-ACETAMIDO-2-DEOXY-ALPHA-D-GLUCOPYRANOSIDE DEACETYLASE"/>
    <property type="match status" value="1"/>
</dbReference>
<dbReference type="Proteomes" id="UP000316184">
    <property type="component" value="Unassembled WGS sequence"/>
</dbReference>
<dbReference type="AlphaFoldDB" id="A0A561U986"/>
<protein>
    <submittedName>
        <fullName evidence="2">N-acetyl-1-D-myo-inositol-2-amino-2-deoxy-alpha-D-glucopyranoside deacetylase</fullName>
    </submittedName>
</protein>
<evidence type="ECO:0000313" key="2">
    <source>
        <dbReference type="EMBL" id="TWF95930.1"/>
    </source>
</evidence>
<dbReference type="PANTHER" id="PTHR12993">
    <property type="entry name" value="N-ACETYLGLUCOSAMINYL-PHOSPHATIDYLINOSITOL DE-N-ACETYLASE-RELATED"/>
    <property type="match status" value="1"/>
</dbReference>
<dbReference type="Gene3D" id="3.40.50.10320">
    <property type="entry name" value="LmbE-like"/>
    <property type="match status" value="1"/>
</dbReference>
<dbReference type="InterPro" id="IPR024078">
    <property type="entry name" value="LmbE-like_dom_sf"/>
</dbReference>
<organism evidence="2 3">
    <name type="scientific">Saccharopolyspora dendranthemae</name>
    <dbReference type="NCBI Taxonomy" id="1181886"/>
    <lineage>
        <taxon>Bacteria</taxon>
        <taxon>Bacillati</taxon>
        <taxon>Actinomycetota</taxon>
        <taxon>Actinomycetes</taxon>
        <taxon>Pseudonocardiales</taxon>
        <taxon>Pseudonocardiaceae</taxon>
        <taxon>Saccharopolyspora</taxon>
    </lineage>
</organism>
<dbReference type="InterPro" id="IPR003737">
    <property type="entry name" value="GlcNAc_PI_deacetylase-related"/>
</dbReference>
<gene>
    <name evidence="2" type="ORF">FHU35_12930</name>
</gene>
<keyword evidence="1" id="KW-0862">Zinc</keyword>
<dbReference type="SUPFAM" id="SSF102588">
    <property type="entry name" value="LmbE-like"/>
    <property type="match status" value="1"/>
</dbReference>
<dbReference type="GO" id="GO:0016137">
    <property type="term" value="P:glycoside metabolic process"/>
    <property type="evidence" value="ECO:0007669"/>
    <property type="project" value="UniProtKB-ARBA"/>
</dbReference>
<name>A0A561U986_9PSEU</name>
<accession>A0A561U986</accession>
<dbReference type="Pfam" id="PF02585">
    <property type="entry name" value="PIG-L"/>
    <property type="match status" value="1"/>
</dbReference>
<evidence type="ECO:0000313" key="3">
    <source>
        <dbReference type="Proteomes" id="UP000316184"/>
    </source>
</evidence>
<comment type="caution">
    <text evidence="2">The sequence shown here is derived from an EMBL/GenBank/DDBJ whole genome shotgun (WGS) entry which is preliminary data.</text>
</comment>
<reference evidence="2 3" key="1">
    <citation type="submission" date="2019-06" db="EMBL/GenBank/DDBJ databases">
        <title>Sequencing the genomes of 1000 actinobacteria strains.</title>
        <authorList>
            <person name="Klenk H.-P."/>
        </authorList>
    </citation>
    <scope>NUCLEOTIDE SEQUENCE [LARGE SCALE GENOMIC DNA]</scope>
    <source>
        <strain evidence="2 3">DSM 46699</strain>
    </source>
</reference>
<evidence type="ECO:0000256" key="1">
    <source>
        <dbReference type="ARBA" id="ARBA00022833"/>
    </source>
</evidence>